<dbReference type="Proteomes" id="UP000054538">
    <property type="component" value="Unassembled WGS sequence"/>
</dbReference>
<dbReference type="InterPro" id="IPR003448">
    <property type="entry name" value="Mopterin_biosynth_MoaE"/>
</dbReference>
<dbReference type="Gene3D" id="3.90.1170.40">
    <property type="entry name" value="Molybdopterin biosynthesis MoaE subunit"/>
    <property type="match status" value="1"/>
</dbReference>
<feature type="compositionally biased region" description="Low complexity" evidence="1">
    <location>
        <begin position="34"/>
        <end position="46"/>
    </location>
</feature>
<dbReference type="HOGENOM" id="CLU_089568_3_1_1"/>
<proteinExistence type="predicted"/>
<feature type="compositionally biased region" description="Low complexity" evidence="1">
    <location>
        <begin position="14"/>
        <end position="27"/>
    </location>
</feature>
<dbReference type="InterPro" id="IPR036563">
    <property type="entry name" value="MoaE_sf"/>
</dbReference>
<dbReference type="EMBL" id="KN825131">
    <property type="protein sequence ID" value="KIK94081.1"/>
    <property type="molecule type" value="Genomic_DNA"/>
</dbReference>
<dbReference type="Pfam" id="PF02391">
    <property type="entry name" value="MoaE"/>
    <property type="match status" value="1"/>
</dbReference>
<dbReference type="PANTHER" id="PTHR23404">
    <property type="entry name" value="MOLYBDOPTERIN SYNTHASE RELATED"/>
    <property type="match status" value="1"/>
</dbReference>
<reference evidence="3" key="2">
    <citation type="submission" date="2015-01" db="EMBL/GenBank/DDBJ databases">
        <title>Evolutionary Origins and Diversification of the Mycorrhizal Mutualists.</title>
        <authorList>
            <consortium name="DOE Joint Genome Institute"/>
            <consortium name="Mycorrhizal Genomics Consortium"/>
            <person name="Kohler A."/>
            <person name="Kuo A."/>
            <person name="Nagy L.G."/>
            <person name="Floudas D."/>
            <person name="Copeland A."/>
            <person name="Barry K.W."/>
            <person name="Cichocki N."/>
            <person name="Veneault-Fourrey C."/>
            <person name="LaButti K."/>
            <person name="Lindquist E.A."/>
            <person name="Lipzen A."/>
            <person name="Lundell T."/>
            <person name="Morin E."/>
            <person name="Murat C."/>
            <person name="Riley R."/>
            <person name="Ohm R."/>
            <person name="Sun H."/>
            <person name="Tunlid A."/>
            <person name="Henrissat B."/>
            <person name="Grigoriev I.V."/>
            <person name="Hibbett D.S."/>
            <person name="Martin F."/>
        </authorList>
    </citation>
    <scope>NUCLEOTIDE SEQUENCE [LARGE SCALE GENOMIC DNA]</scope>
    <source>
        <strain evidence="3">Ve08.2h10</strain>
    </source>
</reference>
<evidence type="ECO:0000256" key="1">
    <source>
        <dbReference type="SAM" id="MobiDB-lite"/>
    </source>
</evidence>
<protein>
    <submittedName>
        <fullName evidence="2">Uncharacterized protein</fullName>
    </submittedName>
</protein>
<dbReference type="InParanoid" id="A0A0D0DWA3"/>
<dbReference type="OrthoDB" id="5531344at2759"/>
<evidence type="ECO:0000313" key="2">
    <source>
        <dbReference type="EMBL" id="KIK94081.1"/>
    </source>
</evidence>
<organism evidence="2 3">
    <name type="scientific">Paxillus rubicundulus Ve08.2h10</name>
    <dbReference type="NCBI Taxonomy" id="930991"/>
    <lineage>
        <taxon>Eukaryota</taxon>
        <taxon>Fungi</taxon>
        <taxon>Dikarya</taxon>
        <taxon>Basidiomycota</taxon>
        <taxon>Agaricomycotina</taxon>
        <taxon>Agaricomycetes</taxon>
        <taxon>Agaricomycetidae</taxon>
        <taxon>Boletales</taxon>
        <taxon>Paxilineae</taxon>
        <taxon>Paxillaceae</taxon>
        <taxon>Paxillus</taxon>
    </lineage>
</organism>
<gene>
    <name evidence="2" type="ORF">PAXRUDRAFT_828364</name>
</gene>
<dbReference type="CDD" id="cd00756">
    <property type="entry name" value="MoaE"/>
    <property type="match status" value="1"/>
</dbReference>
<dbReference type="STRING" id="930991.A0A0D0DWA3"/>
<evidence type="ECO:0000313" key="3">
    <source>
        <dbReference type="Proteomes" id="UP000054538"/>
    </source>
</evidence>
<accession>A0A0D0DWA3</accession>
<dbReference type="GO" id="GO:0006777">
    <property type="term" value="P:Mo-molybdopterin cofactor biosynthetic process"/>
    <property type="evidence" value="ECO:0007669"/>
    <property type="project" value="InterPro"/>
</dbReference>
<reference evidence="2 3" key="1">
    <citation type="submission" date="2014-04" db="EMBL/GenBank/DDBJ databases">
        <authorList>
            <consortium name="DOE Joint Genome Institute"/>
            <person name="Kuo A."/>
            <person name="Kohler A."/>
            <person name="Jargeat P."/>
            <person name="Nagy L.G."/>
            <person name="Floudas D."/>
            <person name="Copeland A."/>
            <person name="Barry K.W."/>
            <person name="Cichocki N."/>
            <person name="Veneault-Fourrey C."/>
            <person name="LaButti K."/>
            <person name="Lindquist E.A."/>
            <person name="Lipzen A."/>
            <person name="Lundell T."/>
            <person name="Morin E."/>
            <person name="Murat C."/>
            <person name="Sun H."/>
            <person name="Tunlid A."/>
            <person name="Henrissat B."/>
            <person name="Grigoriev I.V."/>
            <person name="Hibbett D.S."/>
            <person name="Martin F."/>
            <person name="Nordberg H.P."/>
            <person name="Cantor M.N."/>
            <person name="Hua S.X."/>
        </authorList>
    </citation>
    <scope>NUCLEOTIDE SEQUENCE [LARGE SCALE GENOMIC DNA]</scope>
    <source>
        <strain evidence="2 3">Ve08.2h10</strain>
    </source>
</reference>
<dbReference type="SUPFAM" id="SSF54690">
    <property type="entry name" value="Molybdopterin synthase subunit MoaE"/>
    <property type="match status" value="1"/>
</dbReference>
<feature type="region of interest" description="Disordered" evidence="1">
    <location>
        <begin position="1"/>
        <end position="46"/>
    </location>
</feature>
<keyword evidence="3" id="KW-1185">Reference proteome</keyword>
<name>A0A0D0DWA3_9AGAM</name>
<sequence>MDQVQKGHPIIPCSNTSAASSGTNTASHLKPHHSSPSAMATAPSTSTAAREEWEGGVCVLTYEPLDVDAIMRSVRDDSAGATAVFVGTTRNSFKGKVVTRLEYQAYSKLAIQTITKIIRNAHDSVSQSAHHSAHHTVPCFICCAVHHRLGTVPVGEPSIVIAVSSSHRKEAFVACEQILEDVKEKAQIWKREYYEGEREEEAKWKANSC</sequence>
<dbReference type="AlphaFoldDB" id="A0A0D0DWA3"/>